<keyword evidence="2" id="KW-1133">Transmembrane helix</keyword>
<evidence type="ECO:0000313" key="5">
    <source>
        <dbReference type="WBParaSite" id="TASK_0000228201-mRNA-1"/>
    </source>
</evidence>
<keyword evidence="2" id="KW-0472">Membrane</keyword>
<dbReference type="Proteomes" id="UP000282613">
    <property type="component" value="Unassembled WGS sequence"/>
</dbReference>
<sequence length="209" mass="23439">MECNSMEEEVKNGERRAAAKDGGGDGRGSVVDCARDIIARLLIFLLILVYRWLCKHVHQQLQKHPKSPSYPLLSGDAAATRRTILLTWLATRWWVWQALPSPSKSDGDAESVLVTWLRTAPRTFTEQVGEESSSPATHLRWMAVNVGAANHLVRLRLLHRLLHSPLLLLLLLLHLFLLFLPSLLLPCPLLRTLGARNVGRAAFNAYMVV</sequence>
<accession>A0A0R3VXY8</accession>
<proteinExistence type="predicted"/>
<reference evidence="5" key="1">
    <citation type="submission" date="2017-02" db="UniProtKB">
        <authorList>
            <consortium name="WormBaseParasite"/>
        </authorList>
    </citation>
    <scope>IDENTIFICATION</scope>
</reference>
<feature type="transmembrane region" description="Helical" evidence="2">
    <location>
        <begin position="37"/>
        <end position="54"/>
    </location>
</feature>
<keyword evidence="4" id="KW-1185">Reference proteome</keyword>
<feature type="region of interest" description="Disordered" evidence="1">
    <location>
        <begin position="1"/>
        <end position="27"/>
    </location>
</feature>
<keyword evidence="2" id="KW-0812">Transmembrane</keyword>
<protein>
    <submittedName>
        <fullName evidence="3 5">Uncharacterized protein</fullName>
    </submittedName>
</protein>
<dbReference type="WBParaSite" id="TASK_0000228201-mRNA-1">
    <property type="protein sequence ID" value="TASK_0000228201-mRNA-1"/>
    <property type="gene ID" value="TASK_0000228201"/>
</dbReference>
<evidence type="ECO:0000256" key="1">
    <source>
        <dbReference type="SAM" id="MobiDB-lite"/>
    </source>
</evidence>
<name>A0A0R3VXY8_TAEAS</name>
<feature type="compositionally biased region" description="Basic and acidic residues" evidence="1">
    <location>
        <begin position="8"/>
        <end position="24"/>
    </location>
</feature>
<evidence type="ECO:0000313" key="3">
    <source>
        <dbReference type="EMBL" id="VDK24737.1"/>
    </source>
</evidence>
<evidence type="ECO:0000256" key="2">
    <source>
        <dbReference type="SAM" id="Phobius"/>
    </source>
</evidence>
<organism evidence="5">
    <name type="scientific">Taenia asiatica</name>
    <name type="common">Asian tapeworm</name>
    <dbReference type="NCBI Taxonomy" id="60517"/>
    <lineage>
        <taxon>Eukaryota</taxon>
        <taxon>Metazoa</taxon>
        <taxon>Spiralia</taxon>
        <taxon>Lophotrochozoa</taxon>
        <taxon>Platyhelminthes</taxon>
        <taxon>Cestoda</taxon>
        <taxon>Eucestoda</taxon>
        <taxon>Cyclophyllidea</taxon>
        <taxon>Taeniidae</taxon>
        <taxon>Taenia</taxon>
    </lineage>
</organism>
<dbReference type="EMBL" id="UYRS01001359">
    <property type="protein sequence ID" value="VDK24737.1"/>
    <property type="molecule type" value="Genomic_DNA"/>
</dbReference>
<dbReference type="AlphaFoldDB" id="A0A0R3VXY8"/>
<gene>
    <name evidence="3" type="ORF">TASK_LOCUS2283</name>
</gene>
<evidence type="ECO:0000313" key="4">
    <source>
        <dbReference type="Proteomes" id="UP000282613"/>
    </source>
</evidence>
<feature type="transmembrane region" description="Helical" evidence="2">
    <location>
        <begin position="166"/>
        <end position="185"/>
    </location>
</feature>
<reference evidence="3 4" key="2">
    <citation type="submission" date="2018-11" db="EMBL/GenBank/DDBJ databases">
        <authorList>
            <consortium name="Pathogen Informatics"/>
        </authorList>
    </citation>
    <scope>NUCLEOTIDE SEQUENCE [LARGE SCALE GENOMIC DNA]</scope>
</reference>